<dbReference type="AlphaFoldDB" id="A0A486P4I1"/>
<sequence length="283" mass="31722">MKFKTNSFLFMMLCATALNSWAGYYNTIDIDGVSIHLDKDKAGYVNVHDDQLNTDYSCKIENWNDSLISGAGGISLTSDHLGVLLASGNKYLDVKELIDCKGQSIRIHSIHYFNNSISSIIDVNFEKKLVLALVVIDAHFRSYQAIVSKFNGNKNLLSGKGFWSNSSSEPDQNSLFYPGGSIYLGKISVNGEYIAPNDLDCAVDSFPGVWDIARKMKIIFPRDKDDAVIDSKCRQLFSGEKTLDELGGGAYQYEMMLFQMAIYYQRKKFSRESLAIDPNHTFS</sequence>
<feature type="signal peptide" evidence="1">
    <location>
        <begin position="1"/>
        <end position="22"/>
    </location>
</feature>
<accession>A0A486P4I1</accession>
<dbReference type="EMBL" id="CAAHCU010000001">
    <property type="protein sequence ID" value="VGL68685.1"/>
    <property type="molecule type" value="Genomic_DNA"/>
</dbReference>
<protein>
    <submittedName>
        <fullName evidence="2">Uncharacterized protein</fullName>
    </submittedName>
</protein>
<feature type="chain" id="PRO_5019717215" evidence="1">
    <location>
        <begin position="23"/>
        <end position="283"/>
    </location>
</feature>
<evidence type="ECO:0000313" key="2">
    <source>
        <dbReference type="EMBL" id="VGL68685.1"/>
    </source>
</evidence>
<keyword evidence="1" id="KW-0732">Signal</keyword>
<reference evidence="2" key="1">
    <citation type="submission" date="2019-03" db="EMBL/GenBank/DDBJ databases">
        <authorList>
            <consortium name="Pathogen Informatics"/>
        </authorList>
    </citation>
    <scope>NUCLEOTIDE SEQUENCE</scope>
    <source>
        <strain evidence="2">5012STDY7626448</strain>
    </source>
</reference>
<proteinExistence type="predicted"/>
<evidence type="ECO:0000256" key="1">
    <source>
        <dbReference type="SAM" id="SignalP"/>
    </source>
</evidence>
<name>A0A486P4I1_KLEPN</name>
<gene>
    <name evidence="2" type="ORF">SAMEA4873650_01821</name>
</gene>
<organism evidence="2">
    <name type="scientific">Klebsiella pneumoniae</name>
    <dbReference type="NCBI Taxonomy" id="573"/>
    <lineage>
        <taxon>Bacteria</taxon>
        <taxon>Pseudomonadati</taxon>
        <taxon>Pseudomonadota</taxon>
        <taxon>Gammaproteobacteria</taxon>
        <taxon>Enterobacterales</taxon>
        <taxon>Enterobacteriaceae</taxon>
        <taxon>Klebsiella/Raoultella group</taxon>
        <taxon>Klebsiella</taxon>
        <taxon>Klebsiella pneumoniae complex</taxon>
    </lineage>
</organism>